<evidence type="ECO:0000256" key="1">
    <source>
        <dbReference type="ARBA" id="ARBA00022649"/>
    </source>
</evidence>
<dbReference type="PANTHER" id="PTHR38813">
    <property type="match status" value="1"/>
</dbReference>
<dbReference type="Gene3D" id="3.30.2310.20">
    <property type="entry name" value="RelE-like"/>
    <property type="match status" value="1"/>
</dbReference>
<proteinExistence type="predicted"/>
<evidence type="ECO:0000313" key="2">
    <source>
        <dbReference type="EMBL" id="QIB67036.1"/>
    </source>
</evidence>
<keyword evidence="3" id="KW-1185">Reference proteome</keyword>
<dbReference type="InterPro" id="IPR007712">
    <property type="entry name" value="RelE/ParE_toxin"/>
</dbReference>
<dbReference type="RefSeq" id="WP_163496464.1">
    <property type="nucleotide sequence ID" value="NZ_CP048711.1"/>
</dbReference>
<evidence type="ECO:0000313" key="3">
    <source>
        <dbReference type="Proteomes" id="UP000477680"/>
    </source>
</evidence>
<sequence>MASYKLLFRKSVTRDLRPLPQRDLKRILARIETLAENPRPVGCEKLSGQERYRVRQGVYRIIYEIDDAVVTVTIVKVGHRRHAYQ</sequence>
<dbReference type="KEGG" id="kim:G3T16_18205"/>
<dbReference type="Proteomes" id="UP000477680">
    <property type="component" value="Chromosome"/>
</dbReference>
<dbReference type="PANTHER" id="PTHR38813:SF1">
    <property type="entry name" value="TOXIN RELE1-RELATED"/>
    <property type="match status" value="1"/>
</dbReference>
<gene>
    <name evidence="2" type="ORF">G3T16_18205</name>
</gene>
<keyword evidence="1" id="KW-1277">Toxin-antitoxin system</keyword>
<accession>A0A6C0U4W3</accession>
<dbReference type="EMBL" id="CP048711">
    <property type="protein sequence ID" value="QIB67036.1"/>
    <property type="molecule type" value="Genomic_DNA"/>
</dbReference>
<protein>
    <submittedName>
        <fullName evidence="2">Type II toxin-antitoxin system RelE/ParE family toxin</fullName>
    </submittedName>
</protein>
<dbReference type="InterPro" id="IPR035093">
    <property type="entry name" value="RelE/ParE_toxin_dom_sf"/>
</dbReference>
<reference evidence="2 3" key="1">
    <citation type="submission" date="2020-02" db="EMBL/GenBank/DDBJ databases">
        <title>Genome sequencing for Kineobactrum sp. M2.</title>
        <authorList>
            <person name="Park S.-J."/>
        </authorList>
    </citation>
    <scope>NUCLEOTIDE SEQUENCE [LARGE SCALE GENOMIC DNA]</scope>
    <source>
        <strain evidence="2 3">M2</strain>
    </source>
</reference>
<dbReference type="InterPro" id="IPR052747">
    <property type="entry name" value="TA_system_RelE_toxin"/>
</dbReference>
<dbReference type="Pfam" id="PF05016">
    <property type="entry name" value="ParE_toxin"/>
    <property type="match status" value="1"/>
</dbReference>
<organism evidence="2 3">
    <name type="scientific">Kineobactrum salinum</name>
    <dbReference type="NCBI Taxonomy" id="2708301"/>
    <lineage>
        <taxon>Bacteria</taxon>
        <taxon>Pseudomonadati</taxon>
        <taxon>Pseudomonadota</taxon>
        <taxon>Gammaproteobacteria</taxon>
        <taxon>Cellvibrionales</taxon>
        <taxon>Halieaceae</taxon>
        <taxon>Kineobactrum</taxon>
    </lineage>
</organism>
<dbReference type="SUPFAM" id="SSF143011">
    <property type="entry name" value="RelE-like"/>
    <property type="match status" value="1"/>
</dbReference>
<dbReference type="AlphaFoldDB" id="A0A6C0U4W3"/>
<name>A0A6C0U4W3_9GAMM</name>